<name>A0A8J2PYZ3_9HEXA</name>
<dbReference type="PANTHER" id="PTHR35450">
    <property type="entry name" value="REVERSE TRANSCRIPTASE DOMAIN-CONTAINING PROTEIN"/>
    <property type="match status" value="1"/>
</dbReference>
<protein>
    <submittedName>
        <fullName evidence="1">Uncharacterized protein</fullName>
    </submittedName>
</protein>
<sequence length="159" mass="18246">MKFGLEKCARINIVRGKLKQKQNIEDSEEELIKELDPGSSYKYLGIEENFGVANKEIKPRLKKEYFKRLRLILQSELNGRNKITAVGTLAVPVIEYSFGLVDWTKEEITHLDRRTRKILTMNGALHPKADVDRLYVSRKDGGRGLRQIEAAHQNAIIVL</sequence>
<dbReference type="AlphaFoldDB" id="A0A8J2PYZ3"/>
<dbReference type="EMBL" id="CAJVCH010542431">
    <property type="protein sequence ID" value="CAG7827145.1"/>
    <property type="molecule type" value="Genomic_DNA"/>
</dbReference>
<evidence type="ECO:0000313" key="1">
    <source>
        <dbReference type="EMBL" id="CAG7827145.1"/>
    </source>
</evidence>
<accession>A0A8J2PYZ3</accession>
<dbReference type="Proteomes" id="UP000708208">
    <property type="component" value="Unassembled WGS sequence"/>
</dbReference>
<evidence type="ECO:0000313" key="2">
    <source>
        <dbReference type="Proteomes" id="UP000708208"/>
    </source>
</evidence>
<comment type="caution">
    <text evidence="1">The sequence shown here is derived from an EMBL/GenBank/DDBJ whole genome shotgun (WGS) entry which is preliminary data.</text>
</comment>
<organism evidence="1 2">
    <name type="scientific">Allacma fusca</name>
    <dbReference type="NCBI Taxonomy" id="39272"/>
    <lineage>
        <taxon>Eukaryota</taxon>
        <taxon>Metazoa</taxon>
        <taxon>Ecdysozoa</taxon>
        <taxon>Arthropoda</taxon>
        <taxon>Hexapoda</taxon>
        <taxon>Collembola</taxon>
        <taxon>Symphypleona</taxon>
        <taxon>Sminthuridae</taxon>
        <taxon>Allacma</taxon>
    </lineage>
</organism>
<dbReference type="OrthoDB" id="5962029at2759"/>
<gene>
    <name evidence="1" type="ORF">AFUS01_LOCUS37148</name>
</gene>
<keyword evidence="2" id="KW-1185">Reference proteome</keyword>
<proteinExistence type="predicted"/>
<dbReference type="PANTHER" id="PTHR35450:SF2">
    <property type="entry name" value="REVERSE TRANSCRIPTASE DOMAIN-CONTAINING PROTEIN"/>
    <property type="match status" value="1"/>
</dbReference>
<reference evidence="1" key="1">
    <citation type="submission" date="2021-06" db="EMBL/GenBank/DDBJ databases">
        <authorList>
            <person name="Hodson N. C."/>
            <person name="Mongue J. A."/>
            <person name="Jaron S. K."/>
        </authorList>
    </citation>
    <scope>NUCLEOTIDE SEQUENCE</scope>
</reference>